<dbReference type="GO" id="GO:0033068">
    <property type="term" value="P:macrolide biosynthetic process"/>
    <property type="evidence" value="ECO:0007669"/>
    <property type="project" value="UniProtKB-ARBA"/>
</dbReference>
<dbReference type="InterPro" id="IPR015083">
    <property type="entry name" value="NorB/c/GfsB-D-like_docking"/>
</dbReference>
<evidence type="ECO:0000256" key="10">
    <source>
        <dbReference type="SAM" id="Coils"/>
    </source>
</evidence>
<keyword evidence="16" id="KW-1185">Reference proteome</keyword>
<dbReference type="SMART" id="SM00827">
    <property type="entry name" value="PKS_AT"/>
    <property type="match status" value="3"/>
</dbReference>
<dbReference type="GO" id="GO:0016491">
    <property type="term" value="F:oxidoreductase activity"/>
    <property type="evidence" value="ECO:0007669"/>
    <property type="project" value="InterPro"/>
</dbReference>
<dbReference type="Pfam" id="PF08659">
    <property type="entry name" value="KR"/>
    <property type="match status" value="2"/>
</dbReference>
<dbReference type="PROSITE" id="PS00012">
    <property type="entry name" value="PHOSPHOPANTETHEINE"/>
    <property type="match status" value="3"/>
</dbReference>
<dbReference type="CDD" id="cd00833">
    <property type="entry name" value="PKS"/>
    <property type="match status" value="3"/>
</dbReference>
<evidence type="ECO:0000256" key="7">
    <source>
        <dbReference type="ARBA" id="ARBA00023268"/>
    </source>
</evidence>
<dbReference type="GO" id="GO:0006633">
    <property type="term" value="P:fatty acid biosynthetic process"/>
    <property type="evidence" value="ECO:0007669"/>
    <property type="project" value="InterPro"/>
</dbReference>
<dbReference type="SMART" id="SM00825">
    <property type="entry name" value="PKS_KS"/>
    <property type="match status" value="3"/>
</dbReference>
<feature type="active site" description="Proton donor; for dehydratase activity" evidence="9">
    <location>
        <position position="1109"/>
    </location>
</feature>
<keyword evidence="4" id="KW-0597">Phosphoprotein</keyword>
<dbReference type="InterPro" id="IPR032821">
    <property type="entry name" value="PKS_assoc"/>
</dbReference>
<dbReference type="InterPro" id="IPR011032">
    <property type="entry name" value="GroES-like_sf"/>
</dbReference>
<dbReference type="Pfam" id="PF02801">
    <property type="entry name" value="Ketoacyl-synt_C"/>
    <property type="match status" value="3"/>
</dbReference>
<dbReference type="Gene3D" id="3.40.366.10">
    <property type="entry name" value="Malonyl-Coenzyme A Acyl Carrier Protein, domain 2"/>
    <property type="match status" value="3"/>
</dbReference>
<dbReference type="Gene3D" id="3.90.180.10">
    <property type="entry name" value="Medium-chain alcohol dehydrogenases, catalytic domain"/>
    <property type="match status" value="1"/>
</dbReference>
<feature type="domain" description="Ketosynthase family 3 (KS3)" evidence="13">
    <location>
        <begin position="35"/>
        <end position="459"/>
    </location>
</feature>
<dbReference type="Gene3D" id="3.40.50.11460">
    <property type="match status" value="1"/>
</dbReference>
<dbReference type="Pfam" id="PF00109">
    <property type="entry name" value="ketoacyl-synt"/>
    <property type="match status" value="3"/>
</dbReference>
<dbReference type="PANTHER" id="PTHR43775:SF51">
    <property type="entry name" value="INACTIVE PHENOLPHTHIOCEROL SYNTHESIS POLYKETIDE SYNTHASE TYPE I PKS1-RELATED"/>
    <property type="match status" value="1"/>
</dbReference>
<dbReference type="PROSITE" id="PS52004">
    <property type="entry name" value="KS3_2"/>
    <property type="match status" value="3"/>
</dbReference>
<organism evidence="15 16">
    <name type="scientific">Streptomyces chartreusis</name>
    <dbReference type="NCBI Taxonomy" id="1969"/>
    <lineage>
        <taxon>Bacteria</taxon>
        <taxon>Bacillati</taxon>
        <taxon>Actinomycetota</taxon>
        <taxon>Actinomycetes</taxon>
        <taxon>Kitasatosporales</taxon>
        <taxon>Streptomycetaceae</taxon>
        <taxon>Streptomyces</taxon>
    </lineage>
</organism>
<dbReference type="PROSITE" id="PS50075">
    <property type="entry name" value="CARRIER"/>
    <property type="match status" value="3"/>
</dbReference>
<dbReference type="Proteomes" id="UP000509418">
    <property type="component" value="Chromosome"/>
</dbReference>
<dbReference type="InterPro" id="IPR016035">
    <property type="entry name" value="Acyl_Trfase/lysoPLipase"/>
</dbReference>
<evidence type="ECO:0000256" key="5">
    <source>
        <dbReference type="ARBA" id="ARBA00022679"/>
    </source>
</evidence>
<feature type="domain" description="PKS/mFAS DH" evidence="14">
    <location>
        <begin position="3945"/>
        <end position="4224"/>
    </location>
</feature>
<reference evidence="15 16" key="1">
    <citation type="submission" date="2020-06" db="EMBL/GenBank/DDBJ databases">
        <title>Genome mining for natural products.</title>
        <authorList>
            <person name="Zhang B."/>
            <person name="Shi J."/>
            <person name="Ge H."/>
        </authorList>
    </citation>
    <scope>NUCLEOTIDE SEQUENCE [LARGE SCALE GENOMIC DNA]</scope>
    <source>
        <strain evidence="15 16">NA02069</strain>
    </source>
</reference>
<feature type="active site" description="Proton acceptor; for dehydratase activity" evidence="9">
    <location>
        <position position="944"/>
    </location>
</feature>
<dbReference type="InterPro" id="IPR042104">
    <property type="entry name" value="PKS_dehydratase_sf"/>
</dbReference>
<dbReference type="InterPro" id="IPR016039">
    <property type="entry name" value="Thiolase-like"/>
</dbReference>
<evidence type="ECO:0000256" key="8">
    <source>
        <dbReference type="ARBA" id="ARBA00023315"/>
    </source>
</evidence>
<feature type="domain" description="Carrier" evidence="12">
    <location>
        <begin position="2016"/>
        <end position="2094"/>
    </location>
</feature>
<gene>
    <name evidence="15" type="ORF">HUT05_38035</name>
</gene>
<dbReference type="GO" id="GO:0031177">
    <property type="term" value="F:phosphopantetheine binding"/>
    <property type="evidence" value="ECO:0007669"/>
    <property type="project" value="InterPro"/>
</dbReference>
<dbReference type="Gene3D" id="3.10.129.110">
    <property type="entry name" value="Polyketide synthase dehydratase"/>
    <property type="match status" value="2"/>
</dbReference>
<dbReference type="InterPro" id="IPR009081">
    <property type="entry name" value="PP-bd_ACP"/>
</dbReference>
<comment type="cofactor">
    <cofactor evidence="1">
        <name>pantetheine 4'-phosphate</name>
        <dbReference type="ChEBI" id="CHEBI:47942"/>
    </cofactor>
</comment>
<dbReference type="SUPFAM" id="SSF53901">
    <property type="entry name" value="Thiolase-like"/>
    <property type="match status" value="3"/>
</dbReference>
<dbReference type="Gene3D" id="1.10.1200.10">
    <property type="entry name" value="ACP-like"/>
    <property type="match status" value="3"/>
</dbReference>
<evidence type="ECO:0000259" key="12">
    <source>
        <dbReference type="PROSITE" id="PS50075"/>
    </source>
</evidence>
<dbReference type="EMBL" id="CP056041">
    <property type="protein sequence ID" value="QKZ22642.1"/>
    <property type="molecule type" value="Genomic_DNA"/>
</dbReference>
<dbReference type="SMART" id="SM00822">
    <property type="entry name" value="PKS_KR"/>
    <property type="match status" value="2"/>
</dbReference>
<dbReference type="CDD" id="cd05195">
    <property type="entry name" value="enoyl_red"/>
    <property type="match status" value="1"/>
</dbReference>
<dbReference type="Gene3D" id="3.40.47.10">
    <property type="match status" value="3"/>
</dbReference>
<dbReference type="InterPro" id="IPR014030">
    <property type="entry name" value="Ketoacyl_synth_N"/>
</dbReference>
<dbReference type="InterPro" id="IPR049551">
    <property type="entry name" value="PKS_DH_C"/>
</dbReference>
<evidence type="ECO:0000313" key="15">
    <source>
        <dbReference type="EMBL" id="QKZ22642.1"/>
    </source>
</evidence>
<comment type="caution">
    <text evidence="9">Lacks conserved residue(s) required for the propagation of feature annotation.</text>
</comment>
<dbReference type="PROSITE" id="PS01162">
    <property type="entry name" value="QOR_ZETA_CRYSTAL"/>
    <property type="match status" value="1"/>
</dbReference>
<dbReference type="InterPro" id="IPR013968">
    <property type="entry name" value="PKS_KR"/>
</dbReference>
<dbReference type="InterPro" id="IPR020807">
    <property type="entry name" value="PKS_DH"/>
</dbReference>
<dbReference type="PANTHER" id="PTHR43775">
    <property type="entry name" value="FATTY ACID SYNTHASE"/>
    <property type="match status" value="1"/>
</dbReference>
<evidence type="ECO:0000259" key="13">
    <source>
        <dbReference type="PROSITE" id="PS52004"/>
    </source>
</evidence>
<dbReference type="InterPro" id="IPR036291">
    <property type="entry name" value="NAD(P)-bd_dom_sf"/>
</dbReference>
<dbReference type="SUPFAM" id="SSF55048">
    <property type="entry name" value="Probable ACP-binding domain of malonyl-CoA ACP transacylase"/>
    <property type="match status" value="3"/>
</dbReference>
<dbReference type="InterPro" id="IPR016036">
    <property type="entry name" value="Malonyl_transacylase_ACP-bd"/>
</dbReference>
<dbReference type="Pfam" id="PF22953">
    <property type="entry name" value="SpnB_Rossmann"/>
    <property type="match status" value="2"/>
</dbReference>
<dbReference type="Gene3D" id="3.40.50.720">
    <property type="entry name" value="NAD(P)-binding Rossmann-like Domain"/>
    <property type="match status" value="2"/>
</dbReference>
<feature type="domain" description="Carrier" evidence="12">
    <location>
        <begin position="2992"/>
        <end position="3067"/>
    </location>
</feature>
<dbReference type="SUPFAM" id="SSF51735">
    <property type="entry name" value="NAD(P)-binding Rossmann-fold domains"/>
    <property type="match status" value="5"/>
</dbReference>
<evidence type="ECO:0000256" key="1">
    <source>
        <dbReference type="ARBA" id="ARBA00001957"/>
    </source>
</evidence>
<dbReference type="SUPFAM" id="SSF50129">
    <property type="entry name" value="GroES-like"/>
    <property type="match status" value="1"/>
</dbReference>
<dbReference type="Pfam" id="PF00550">
    <property type="entry name" value="PP-binding"/>
    <property type="match status" value="3"/>
</dbReference>
<dbReference type="InterPro" id="IPR013154">
    <property type="entry name" value="ADH-like_N"/>
</dbReference>
<dbReference type="PROSITE" id="PS52019">
    <property type="entry name" value="PKS_MFAS_DH"/>
    <property type="match status" value="2"/>
</dbReference>
<dbReference type="InterPro" id="IPR050091">
    <property type="entry name" value="PKS_NRPS_Biosynth_Enz"/>
</dbReference>
<proteinExistence type="predicted"/>
<feature type="region of interest" description="N-terminal hotdog fold" evidence="9">
    <location>
        <begin position="912"/>
        <end position="1036"/>
    </location>
</feature>
<dbReference type="InterPro" id="IPR001227">
    <property type="entry name" value="Ac_transferase_dom_sf"/>
</dbReference>
<accession>A0A7H8TI04</accession>
<sequence>MTTMPSEQVVQALRAAMKDVDRLRRKNRQLAAAAAEPIAVVAIGCRYPGGVRSGEDLWRLVTDGTDAVSALPADRGWDLTALNSAGTDEHGHELSTRGGFLDGVTDFDAAFFGISPREAQRMDPQQRLLLEISWEAIERAGLDATTLRGSRTGVFMGTNGQDYAHLVLRSLSDADGEVGSGIGAGALSGRLSYTLGLEGPALTVDTACSSSLVALHLACQSLRGGESTLALAGGVNVMATPGPLVEFSRQGGLARDGRCKAFGDGADGTGWAEGAGVLLLERLSDAERHGHEVLAVVRGSAVNQDGASNGFTAPNGPSQQRVIRAALAAARLTPADIDVVEAHGTGTPLGDPIEAQSLLATYGQDRARPLLLGSVKSNFGHAQAASGVAGVIKTVMAIRHGIAPRTLHADTPTRLVDWTSGEVEVLGTERPWPDTGHPRRAGVSSFGVTGTNTHVILEQAPPAPPRPEPTAPARTPGVLPWLLSAATPAALRDQAARLRDLLADDENLRPLDVAYSLAVTRAALDHRTAAVDRTPAALADPTGPGTRHGQVTGRPRLALLFSGQGSQRLDMGRELHARFPVFATALDEALACFDPGLREVMWGTDEALLNRTDHTQAALFAVEVALYRLLESWGVRAEFVAGHSVGEIAAAHVAGVLSLADAATLVTARGRLMAALAPGGVMVAVEASEDEIRPLLTPGVAVAAVNGPRALVLSGAEADVERVLAALGERRHTRLAVSHAFHSPLMDPILDDFREVAEGLTWHAPDLAVVSGLTGLIAEPEELCSAEYWVRHVRETVRFADGVTALAEAGATAFLEVGPDAVLSAAAHACLPERALVQPLLRRDRPEEPALVTGLTGLHVHGVSVDWAAFFAGTGARRVDLPTYAFQRERYWPAGGARTLEVTGAGLEAVGHPLLGAAMLVAGSDDLVLTGVLSTAVQPWLADHRVGGMVFFPGTGFLELAIRAGDQVGCARVAELTLAVPLVLPDEGAVQVQLKVGGPDGAGRRELWFHSRPADRPETPWTLHATGRLAPDAAEPARFDAAEWPPRDAQAVDITDRYDRYEAAGLAYGPAFRGLRALWRRGEELFAEIALDASVGDTGEYGVHPGLLDSVLHAAALDHDSERLLPFEWRDVTLHASGAGLLRARLLRTGPDTVVVDAADAQGAPVVSVAGLTLRAAPDASATPALPDPAGSLFRLEWQHHEVPAAAQGGWALVGEDLFGLAAHLEGAAQVPTLDALSGERAPRHVGVPVGGAGEGVDAPSGERAPRHVVVPVGGPGEGADALSGERAPRHLVVSVAGAGEGAEAARVATRQVLALLRDFLSDDRFRRSRLLLVTRGAVAVNGADDVTDLGGAAVWGLVRSAQAEHPGRLLLVDTDEASAALLPALPALLDDAEPQAVLRDGELRVGRLARGAGDSLVPPVTGPWRLDVTERGSLDGLALTPCEQQEPTGRQVRIAVRAAGINFRDVLSALGMYPGEAGLLGSEAAGVVVETGPGAELWRPGDRVMGMVAGGFAPSVVVDERQLTAVPADWSWETAGSVPLVFLTAYRALVELADVRPGEKVLVHAGAGGVGMAAIQLARHLGAEVFATASEPKWPVLRELGLPDDHIASSRDTGFADRFSAVGLDVVLNALSGEFVDASLQLLGQGGRFLEMGKTDLRAADTVPDGIRYEPFDLGWVDPDGIRRMLTALDTLFADGTLRPLPVRSWDVRRAAEAFRFMSLARHTGKLALTLPPALDPEGTVLITGGTGGLGSLLARHLVTRHGARHLLLAGRRGPDAPGARELAGELAAHGAEVGLVACDLTEPGAVAAVLDAVPAAHPLTAVVHTAGVLDDGVLDALTPDRLDTVLRPKADAAWQLHEQTRDLDLAAFVLYSSTAGLMGSPGQANYAAANAFLDALAEHRRAHGLPALALRWPGWEQDGGGMTAALADRDRHRVSALGLPPLTAEQGLALLDAALATDAAALAPLPVGGTPLPPGVPVPALLRGLVRPGRRTAGSGTVTRGALMDRLAGQRPDERRRHLVELVRAEAAGVLGHGTSDAVDADSEFRRLGVDSLTAIELRNRLATATGLQLPATLVFDYPTPRRLAVHLLGELIEEGAVGDAPATPAASATGPTDEPLAVVGMACRYPGGITSPEELWEFVAAGGDAISGMPDDRGWEKHTGVASADGVAGGFLRGAGEFDAAFFEISPREAVATDPQQRLLLETAWEALERADLDPHGLRGSRTGVFVGLSGQDYGTLVMQSAVDVEAHATTGLNTSVASGRLAYVFGLEGPALTVDTACSSSLVALHLAGQALRGGECGLALVGAVTVMSTPVGFAGFSRMGGLATDGRCKAFGDGADGTGWSEGVAVLVVERLSDAVRNGHEVLAVVRGSAVNQDGASNGLTAPNGPSQQQVIRQALANAGLTPADVDAVEAHGTGTSLGDPIEAQALLATYGQDRERPLLLGSVKSNLGHTQAAAGAAGLIKTVMAMRHGVLPRTLHADPPSRHVDWSSGAVELLTGNLPWPDTGRPRRAGVSSFGISGTNAHVLLEQPPQDGPPPGAPEPDRSTPTARLPWVISARTETALDAQIARIRAAAEGLDARDVAWTLAGRAGLEHRAVLHPDGTTELARGLAADRPLAVVFPGQGSQRPGMGRELHARFPEFAAALDEVLGHFDPAVRDTMWGTDEVLLSRTDHAQSAVFAVEVALFRLLESWGVTAGHVTGHSVGEVAAAHVAGVLSLKDACALVAARGRLMAALPPGGVMIAVEATEDEVRPLLTDGVSLAAVNGPTAVVVSGTEDEATAVVTALGERRHTRLAVSHAFHSPLMEPMLDDFRQALAGLEFHAPRMTVASALTGRVAEPEELCSAEYWVRHARETVRFADAVDALRTAGAGAFLEAGPSGVLSGIVLATGPADGVATPLLRRDRGEEDTVIGALATLHAAGVPVDWRAVGAGTGARRVELPTYPFQRERHWPDGGPAAPRPVPRTEPAVPQEGLAARLTALGPEERKRHLLGLVRTETAAVLGHRGSDEIDPDHEFGRLGMDSLTAVELARRLTAGTGLQLPATSVYDYPSPRRLAAHVLAELLGDTAGGSAASAAPVAPDEPLAIVGMACRFPGDVSTPEEFWELMLAGRDGTGPFPDDRGWDLDTLHGTGPGSSATDRGGFLYDAADFDPGFFGISPREALAMDPQQRLLLETSWEAFEHAGLDPEALRGSRTGVFVGTNGQDYVHLATRAREDIGGHLGTGLAASVISGRLAYVFGLEGPAMTVDTACSSSLVSLHLAAQALRGGECELALAGGVTVMTTSVSFVGFSIQGGLAADGRCKAFSDDADGTVWSEGIGMLVVERLSDAVRNGHEVLAVVRGSAVNQDGASNGLSAPNGPSQQRVIRQALASARLTPADVDAVEAHGTGTRLGDPIEAQALLATYGRDRERPLLLGSVKTNIGHTQAAAGVAGVIKSVLALRHGRLPRTLHAGTPSSRIDWSSGALSLLTDTTEWPETGRPARIAVSAFGISGTNAHVIIEGAPAPEPETSEATSARAEATLAPWPVSARTEETLDARIAALADWARGRDPRDVGHSLAARSHFAHRAVLLADGDTVRGTAAERSPVLVFSGQGAQRPGMGRELYDRFPVFAEAFDEVLGHLPPGLRDIVWGDDPDTLRRTEHAQPALFALQIALHRLVTSLGVTPEHVTGHSVGEIAAAHVAGVLTLDDACALVCARARLMGELPPGGVMVAVAATEDETLPLLTSDVAVAAVNGPNALVLSGAEPAVEAVLARLGDRRTRRLDVSHAFHSPLMDPMLDDLRTVTATLTHHRPRIPFVSAATGAPAGDDLASPEYWVRHLREPVRFADAIGTLTGTGADAFLEIGPDGGLTSLVADLAPDAAVAVPLLRRDRPEEASTVAALAALHVQGVTVDWTALYAGTGARRLHDLPTYPFQRRRLWPTASLRSADATGLGLAATDHPLLGAALPVAGAGDLVLTGTLSRTLHPWLDGSAVDGTVRLPGAALVEAAVRAGDQVGTPHVDELALTEPVTVPDQGALQLQLRIGAPGDDGARPLWCHTRPAHEPDAAWTEHAHGRLTAEPPAPAPDTTRYAAGQWPPPDVTELALDDLYDRLADAGVEHGPAARALRAAWRHGDDLYAELALPKETGEHAGFGLHPVLLDAALHAAHLVTEPGQAEPERLLAADWREVSLHAVSATELRIRLTGSGDTRRLVAADPSGAPVLTARSVALRPAQRPADAPAAGPDLRTSLFHLDWEERPVPAAPAAPAPWYVLTDDDTDPALALGPLAEPVKSLAELREGDDAPVRLLAVPLTGRADAAAAVHELTHRALTLTQEFLAEDRFARTRMVFLTRGAVARHGADVTDPAAAAVWGLVRSAQMEHPGRFLLVDADGGASTTSVLPALPDTDEEQFMVRDGCLRVARLARVPDAAATATSGPAGWRTDGTVLITGGTGGLARILARHLVTAHGARHLLLAGRRGPDAPGATELRDELEVHGARVTLAAADVADPADVTALIAGIPAEHPLTAVVHTAGVLDDGVLDALTPDRFDTVLRPKADAAWHLHRATAHLDLDAFVTYSSTAGVVGSPGQANYAAANAFLDALAQHRAATGRPAHSLAWGPWAHSAGMTGGLGEDHIRRMNRSGTPPLEPELGLALFDAATARDDARPVLMRTAARTGAALPFAGPVPPVLRGLIGGRRTAAGRNRAAELAARLDGLRPQERTRHLTDLVRAEAATVLGHDTPEQIGPDDEFAALGFDSLTSVEMRNRLGTVTGLRIPATLVFDHPTPLAVAEHLAHRLGRGTTAPADALHAELDRLDTALTGALDADGLDPAARTGTAARLRALLARITDDGAERQGADDDVRKRLDAAGAEDLIAFIDSEIGRPTDR</sequence>
<dbReference type="SUPFAM" id="SSF52151">
    <property type="entry name" value="FabD/lysophospholipase-like"/>
    <property type="match status" value="3"/>
</dbReference>
<evidence type="ECO:0000256" key="11">
    <source>
        <dbReference type="SAM" id="MobiDB-lite"/>
    </source>
</evidence>
<evidence type="ECO:0000313" key="16">
    <source>
        <dbReference type="Proteomes" id="UP000509418"/>
    </source>
</evidence>
<dbReference type="InterPro" id="IPR036736">
    <property type="entry name" value="ACP-like_sf"/>
</dbReference>
<evidence type="ECO:0000256" key="6">
    <source>
        <dbReference type="ARBA" id="ARBA00023194"/>
    </source>
</evidence>
<dbReference type="Pfam" id="PF13602">
    <property type="entry name" value="ADH_zinc_N_2"/>
    <property type="match status" value="1"/>
</dbReference>
<keyword evidence="5" id="KW-0808">Transferase</keyword>
<dbReference type="InterPro" id="IPR020806">
    <property type="entry name" value="PKS_PP-bd"/>
</dbReference>
<dbReference type="SMART" id="SM00826">
    <property type="entry name" value="PKS_DH"/>
    <property type="match status" value="2"/>
</dbReference>
<dbReference type="SMART" id="SM01294">
    <property type="entry name" value="PKS_PP_betabranch"/>
    <property type="match status" value="3"/>
</dbReference>
<feature type="coiled-coil region" evidence="10">
    <location>
        <begin position="6"/>
        <end position="33"/>
    </location>
</feature>
<evidence type="ECO:0000256" key="9">
    <source>
        <dbReference type="PROSITE-ProRule" id="PRU01363"/>
    </source>
</evidence>
<evidence type="ECO:0000256" key="4">
    <source>
        <dbReference type="ARBA" id="ARBA00022553"/>
    </source>
</evidence>
<dbReference type="InterPro" id="IPR049552">
    <property type="entry name" value="PKS_DH_N"/>
</dbReference>
<keyword evidence="10" id="KW-0175">Coiled coil</keyword>
<keyword evidence="7" id="KW-0511">Multifunctional enzyme</keyword>
<dbReference type="Pfam" id="PF08240">
    <property type="entry name" value="ADH_N"/>
    <property type="match status" value="1"/>
</dbReference>
<dbReference type="InterPro" id="IPR020843">
    <property type="entry name" value="ER"/>
</dbReference>
<feature type="domain" description="Ketosynthase family 3 (KS3)" evidence="13">
    <location>
        <begin position="2116"/>
        <end position="2533"/>
    </location>
</feature>
<dbReference type="Pfam" id="PF08990">
    <property type="entry name" value="Docking"/>
    <property type="match status" value="1"/>
</dbReference>
<dbReference type="InterPro" id="IPR014043">
    <property type="entry name" value="Acyl_transferase_dom"/>
</dbReference>
<keyword evidence="3" id="KW-0596">Phosphopantetheine</keyword>
<dbReference type="InterPro" id="IPR049900">
    <property type="entry name" value="PKS_mFAS_DH"/>
</dbReference>
<protein>
    <submittedName>
        <fullName evidence="15">SDR family NAD(P)-dependent oxidoreductase</fullName>
    </submittedName>
</protein>
<feature type="region of interest" description="Disordered" evidence="11">
    <location>
        <begin position="2950"/>
        <end position="2972"/>
    </location>
</feature>
<dbReference type="SMART" id="SM00823">
    <property type="entry name" value="PKS_PP"/>
    <property type="match status" value="3"/>
</dbReference>
<feature type="region of interest" description="C-terminal hotdog fold" evidence="9">
    <location>
        <begin position="1049"/>
        <end position="1183"/>
    </location>
</feature>
<dbReference type="Pfam" id="PF14765">
    <property type="entry name" value="PS-DH"/>
    <property type="match status" value="2"/>
</dbReference>
<dbReference type="FunFam" id="1.10.1200.10:FF:000007">
    <property type="entry name" value="Probable polyketide synthase pks17"/>
    <property type="match status" value="3"/>
</dbReference>
<dbReference type="InterPro" id="IPR018201">
    <property type="entry name" value="Ketoacyl_synth_AS"/>
</dbReference>
<feature type="region of interest" description="N-terminal hotdog fold" evidence="9">
    <location>
        <begin position="3945"/>
        <end position="4069"/>
    </location>
</feature>
<dbReference type="Pfam" id="PF16197">
    <property type="entry name" value="KAsynt_C_assoc"/>
    <property type="match status" value="3"/>
</dbReference>
<evidence type="ECO:0000256" key="3">
    <source>
        <dbReference type="ARBA" id="ARBA00022450"/>
    </source>
</evidence>
<dbReference type="Pfam" id="PF00698">
    <property type="entry name" value="Acyl_transf_1"/>
    <property type="match status" value="3"/>
</dbReference>
<keyword evidence="8" id="KW-0012">Acyltransferase</keyword>
<dbReference type="InterPro" id="IPR057326">
    <property type="entry name" value="KR_dom"/>
</dbReference>
<dbReference type="CDD" id="cd08956">
    <property type="entry name" value="KR_3_FAS_SDR_x"/>
    <property type="match status" value="2"/>
</dbReference>
<dbReference type="SUPFAM" id="SSF47336">
    <property type="entry name" value="ACP-like"/>
    <property type="match status" value="3"/>
</dbReference>
<dbReference type="GO" id="GO:0008270">
    <property type="term" value="F:zinc ion binding"/>
    <property type="evidence" value="ECO:0007669"/>
    <property type="project" value="InterPro"/>
</dbReference>
<evidence type="ECO:0000259" key="14">
    <source>
        <dbReference type="PROSITE" id="PS52019"/>
    </source>
</evidence>
<dbReference type="GO" id="GO:0004312">
    <property type="term" value="F:fatty acid synthase activity"/>
    <property type="evidence" value="ECO:0007669"/>
    <property type="project" value="TreeGrafter"/>
</dbReference>
<dbReference type="InterPro" id="IPR006162">
    <property type="entry name" value="Ppantetheine_attach_site"/>
</dbReference>
<dbReference type="InterPro" id="IPR002364">
    <property type="entry name" value="Quin_OxRdtase/zeta-crystal_CS"/>
</dbReference>
<feature type="domain" description="PKS/mFAS DH" evidence="14">
    <location>
        <begin position="912"/>
        <end position="1183"/>
    </location>
</feature>
<dbReference type="InterPro" id="IPR014031">
    <property type="entry name" value="Ketoacyl_synth_C"/>
</dbReference>
<comment type="pathway">
    <text evidence="2">Antibiotic biosynthesis.</text>
</comment>
<dbReference type="PROSITE" id="PS00606">
    <property type="entry name" value="KS3_1"/>
    <property type="match status" value="3"/>
</dbReference>
<dbReference type="InterPro" id="IPR055123">
    <property type="entry name" value="SpnB-like_Rossmann"/>
</dbReference>
<dbReference type="FunFam" id="3.40.47.10:FF:000019">
    <property type="entry name" value="Polyketide synthase type I"/>
    <property type="match status" value="3"/>
</dbReference>
<dbReference type="SMART" id="SM00829">
    <property type="entry name" value="PKS_ER"/>
    <property type="match status" value="1"/>
</dbReference>
<evidence type="ECO:0000256" key="2">
    <source>
        <dbReference type="ARBA" id="ARBA00004792"/>
    </source>
</evidence>
<name>A0A7H8TI04_STRCX</name>
<dbReference type="Gene3D" id="3.30.70.3290">
    <property type="match status" value="3"/>
</dbReference>
<dbReference type="Pfam" id="PF21089">
    <property type="entry name" value="PKS_DH_N"/>
    <property type="match status" value="2"/>
</dbReference>
<feature type="domain" description="Ketosynthase family 3 (KS3)" evidence="13">
    <location>
        <begin position="3085"/>
        <end position="3506"/>
    </location>
</feature>
<feature type="region of interest" description="Disordered" evidence="11">
    <location>
        <begin position="2530"/>
        <end position="2552"/>
    </location>
</feature>
<feature type="domain" description="Carrier" evidence="12">
    <location>
        <begin position="4708"/>
        <end position="4783"/>
    </location>
</feature>
<dbReference type="InterPro" id="IPR020841">
    <property type="entry name" value="PKS_Beta-ketoAc_synthase_dom"/>
</dbReference>
<dbReference type="GO" id="GO:0004315">
    <property type="term" value="F:3-oxoacyl-[acyl-carrier-protein] synthase activity"/>
    <property type="evidence" value="ECO:0007669"/>
    <property type="project" value="InterPro"/>
</dbReference>
<feature type="region of interest" description="C-terminal hotdog fold" evidence="9">
    <location>
        <begin position="4086"/>
        <end position="4224"/>
    </location>
</feature>
<keyword evidence="6" id="KW-0045">Antibiotic biosynthesis</keyword>